<evidence type="ECO:0000256" key="2">
    <source>
        <dbReference type="ARBA" id="ARBA00004236"/>
    </source>
</evidence>
<dbReference type="RefSeq" id="WP_379915638.1">
    <property type="nucleotide sequence ID" value="NZ_JBHUDD010000057.1"/>
</dbReference>
<dbReference type="PANTHER" id="PTHR37461:SF1">
    <property type="entry name" value="ANTI-SIGMA-K FACTOR RSKA"/>
    <property type="match status" value="1"/>
</dbReference>
<comment type="caution">
    <text evidence="11">The sequence shown here is derived from an EMBL/GenBank/DDBJ whole genome shotgun (WGS) entry which is preliminary data.</text>
</comment>
<accession>A0ABW4EHE6</accession>
<keyword evidence="6 9" id="KW-0472">Membrane</keyword>
<protein>
    <recommendedName>
        <fullName evidence="8">Regulator of SigK</fullName>
    </recommendedName>
    <alternativeName>
        <fullName evidence="7">Sigma-K anti-sigma factor RskA</fullName>
    </alternativeName>
</protein>
<keyword evidence="4 9" id="KW-0812">Transmembrane</keyword>
<dbReference type="InterPro" id="IPR041916">
    <property type="entry name" value="Anti_sigma_zinc_sf"/>
</dbReference>
<reference evidence="12" key="1">
    <citation type="journal article" date="2019" name="Int. J. Syst. Evol. Microbiol.">
        <title>The Global Catalogue of Microorganisms (GCM) 10K type strain sequencing project: providing services to taxonomists for standard genome sequencing and annotation.</title>
        <authorList>
            <consortium name="The Broad Institute Genomics Platform"/>
            <consortium name="The Broad Institute Genome Sequencing Center for Infectious Disease"/>
            <person name="Wu L."/>
            <person name="Ma J."/>
        </authorList>
    </citation>
    <scope>NUCLEOTIDE SEQUENCE [LARGE SCALE GENOMIC DNA]</scope>
    <source>
        <strain evidence="12">CGMCC 1.12477</strain>
    </source>
</reference>
<keyword evidence="12" id="KW-1185">Reference proteome</keyword>
<keyword evidence="5 9" id="KW-1133">Transmembrane helix</keyword>
<dbReference type="InterPro" id="IPR018764">
    <property type="entry name" value="RskA_C"/>
</dbReference>
<evidence type="ECO:0000256" key="1">
    <source>
        <dbReference type="ARBA" id="ARBA00004167"/>
    </source>
</evidence>
<sequence>MTDARDDIAQGGEDDALAAEYALGLLSRAEAEAFEARMVQEPDLRAAYARWAEDFAALTDDIAPVAPPAHLRARIEAQVLGAPPARRRFGLFGWLAGAGAALALAAVVVLMLGPIDRISPDAPPPLVAEVAAEDGSLILAAGFDPDTGELALSRDTGQAVPGRVLELWLIAGDAAPVSLGVLPDDSATRITVPEALRPVLAPGAVLAVSDEPPGGSPTGQPTGDVLAVGQITAS</sequence>
<feature type="domain" description="Anti-sigma K factor RskA C-terminal" evidence="10">
    <location>
        <begin position="101"/>
        <end position="225"/>
    </location>
</feature>
<gene>
    <name evidence="11" type="ORF">ACFTOW_11160</name>
</gene>
<evidence type="ECO:0000259" key="10">
    <source>
        <dbReference type="Pfam" id="PF10099"/>
    </source>
</evidence>
<keyword evidence="3" id="KW-1003">Cell membrane</keyword>
<proteinExistence type="predicted"/>
<evidence type="ECO:0000256" key="3">
    <source>
        <dbReference type="ARBA" id="ARBA00022475"/>
    </source>
</evidence>
<dbReference type="Pfam" id="PF10099">
    <property type="entry name" value="RskA_C"/>
    <property type="match status" value="1"/>
</dbReference>
<evidence type="ECO:0000256" key="8">
    <source>
        <dbReference type="ARBA" id="ARBA00030803"/>
    </source>
</evidence>
<dbReference type="Gene3D" id="1.10.10.1320">
    <property type="entry name" value="Anti-sigma factor, zinc-finger domain"/>
    <property type="match status" value="1"/>
</dbReference>
<evidence type="ECO:0000313" key="11">
    <source>
        <dbReference type="EMBL" id="MFD1509961.1"/>
    </source>
</evidence>
<evidence type="ECO:0000256" key="5">
    <source>
        <dbReference type="ARBA" id="ARBA00022989"/>
    </source>
</evidence>
<feature type="transmembrane region" description="Helical" evidence="9">
    <location>
        <begin position="91"/>
        <end position="113"/>
    </location>
</feature>
<evidence type="ECO:0000313" key="12">
    <source>
        <dbReference type="Proteomes" id="UP001597186"/>
    </source>
</evidence>
<name>A0ABW4EHE6_9RHOB</name>
<dbReference type="InterPro" id="IPR051474">
    <property type="entry name" value="Anti-sigma-K/W_factor"/>
</dbReference>
<comment type="subcellular location">
    <subcellularLocation>
        <location evidence="2">Cell membrane</location>
    </subcellularLocation>
    <subcellularLocation>
        <location evidence="1">Membrane</location>
        <topology evidence="1">Single-pass membrane protein</topology>
    </subcellularLocation>
</comment>
<organism evidence="11 12">
    <name type="scientific">Lacimonas salitolerans</name>
    <dbReference type="NCBI Taxonomy" id="1323750"/>
    <lineage>
        <taxon>Bacteria</taxon>
        <taxon>Pseudomonadati</taxon>
        <taxon>Pseudomonadota</taxon>
        <taxon>Alphaproteobacteria</taxon>
        <taxon>Rhodobacterales</taxon>
        <taxon>Paracoccaceae</taxon>
        <taxon>Lacimonas</taxon>
    </lineage>
</organism>
<dbReference type="Proteomes" id="UP001597186">
    <property type="component" value="Unassembled WGS sequence"/>
</dbReference>
<evidence type="ECO:0000256" key="6">
    <source>
        <dbReference type="ARBA" id="ARBA00023136"/>
    </source>
</evidence>
<evidence type="ECO:0000256" key="9">
    <source>
        <dbReference type="SAM" id="Phobius"/>
    </source>
</evidence>
<evidence type="ECO:0000256" key="7">
    <source>
        <dbReference type="ARBA" id="ARBA00029829"/>
    </source>
</evidence>
<evidence type="ECO:0000256" key="4">
    <source>
        <dbReference type="ARBA" id="ARBA00022692"/>
    </source>
</evidence>
<dbReference type="PANTHER" id="PTHR37461">
    <property type="entry name" value="ANTI-SIGMA-K FACTOR RSKA"/>
    <property type="match status" value="1"/>
</dbReference>
<dbReference type="EMBL" id="JBHUDD010000057">
    <property type="protein sequence ID" value="MFD1509961.1"/>
    <property type="molecule type" value="Genomic_DNA"/>
</dbReference>